<proteinExistence type="predicted"/>
<evidence type="ECO:0000313" key="3">
    <source>
        <dbReference type="Proteomes" id="UP000297391"/>
    </source>
</evidence>
<dbReference type="Proteomes" id="UP000297391">
    <property type="component" value="Unassembled WGS sequence"/>
</dbReference>
<dbReference type="AlphaFoldDB" id="A0A4Z0B3B3"/>
<reference evidence="2 3" key="1">
    <citation type="journal article" date="2019" name="Syst. Appl. Microbiol.">
        <title>New species of pathogenic Pseudomonas isolated from citrus in Tunisia: Proposal of Pseudomonas kairouanensis sp. nov. and Pseudomonas nabeulensis sp. nov.</title>
        <authorList>
            <person name="Oueslati M."/>
            <person name="Mulet M."/>
            <person name="Gomila M."/>
            <person name="Berge O."/>
            <person name="Hajlaoui M.R."/>
            <person name="Lalucat J."/>
            <person name="Sadfi-Zouaoui N."/>
            <person name="Garcia-Valdes E."/>
        </authorList>
    </citation>
    <scope>NUCLEOTIDE SEQUENCE [LARGE SCALE GENOMIC DNA]</scope>
    <source>
        <strain evidence="2 3">KC12</strain>
    </source>
</reference>
<comment type="caution">
    <text evidence="2">The sequence shown here is derived from an EMBL/GenBank/DDBJ whole genome shotgun (WGS) entry which is preliminary data.</text>
</comment>
<gene>
    <name evidence="2" type="ORF">DYL59_02285</name>
</gene>
<keyword evidence="3" id="KW-1185">Reference proteome</keyword>
<dbReference type="RefSeq" id="WP_135287702.1">
    <property type="nucleotide sequence ID" value="NZ_QUZU01000001.1"/>
</dbReference>
<keyword evidence="1" id="KW-0175">Coiled coil</keyword>
<protein>
    <submittedName>
        <fullName evidence="2">Lysis protein</fullName>
    </submittedName>
</protein>
<feature type="coiled-coil region" evidence="1">
    <location>
        <begin position="50"/>
        <end position="84"/>
    </location>
</feature>
<evidence type="ECO:0000256" key="1">
    <source>
        <dbReference type="SAM" id="Coils"/>
    </source>
</evidence>
<organism evidence="2 3">
    <name type="scientific">Pseudomonas kairouanensis</name>
    <dbReference type="NCBI Taxonomy" id="2293832"/>
    <lineage>
        <taxon>Bacteria</taxon>
        <taxon>Pseudomonadati</taxon>
        <taxon>Pseudomonadota</taxon>
        <taxon>Gammaproteobacteria</taxon>
        <taxon>Pseudomonadales</taxon>
        <taxon>Pseudomonadaceae</taxon>
        <taxon>Pseudomonas</taxon>
    </lineage>
</organism>
<evidence type="ECO:0000313" key="2">
    <source>
        <dbReference type="EMBL" id="TFY92814.1"/>
    </source>
</evidence>
<dbReference type="EMBL" id="QUZU01000001">
    <property type="protein sequence ID" value="TFY92814.1"/>
    <property type="molecule type" value="Genomic_DNA"/>
</dbReference>
<name>A0A4Z0B3B3_9PSED</name>
<dbReference type="OrthoDB" id="7033315at2"/>
<accession>A0A4Z0B3B3</accession>
<sequence>MRLLHLIPAQFRIAAVALLLVILAFGSAALAWTVQGWRCGQQLERQGRVHADTLNELSQASAALQRAEQDKRLALEQRLQSNDETHHKELTDEQTKQARLRDRLATADLRLSVVLATTETTSGCSVPTTTATGRVVHGPARAQLDPAHAQRIIGITDAGDHGLIALRACQAYAKEVSTPK</sequence>